<feature type="transmembrane region" description="Helical" evidence="1">
    <location>
        <begin position="233"/>
        <end position="250"/>
    </location>
</feature>
<dbReference type="RefSeq" id="WP_147663680.1">
    <property type="nucleotide sequence ID" value="NZ_CP042905.2"/>
</dbReference>
<dbReference type="Proteomes" id="UP000321408">
    <property type="component" value="Chromosome"/>
</dbReference>
<keyword evidence="1" id="KW-0812">Transmembrane</keyword>
<dbReference type="PANTHER" id="PTHR22911">
    <property type="entry name" value="ACYL-MALONYL CONDENSING ENZYME-RELATED"/>
    <property type="match status" value="1"/>
</dbReference>
<keyword evidence="4" id="KW-1185">Reference proteome</keyword>
<evidence type="ECO:0000256" key="1">
    <source>
        <dbReference type="SAM" id="Phobius"/>
    </source>
</evidence>
<accession>A0A5B9DCZ3</accession>
<gene>
    <name evidence="3" type="ORF">DSAG12_02577</name>
</gene>
<dbReference type="GeneID" id="41330561"/>
<keyword evidence="1" id="KW-0472">Membrane</keyword>
<evidence type="ECO:0000259" key="2">
    <source>
        <dbReference type="Pfam" id="PF00892"/>
    </source>
</evidence>
<dbReference type="EMBL" id="CP042905">
    <property type="protein sequence ID" value="QEE16747.1"/>
    <property type="molecule type" value="Genomic_DNA"/>
</dbReference>
<organism evidence="3 4">
    <name type="scientific">Promethearchaeum syntrophicum</name>
    <dbReference type="NCBI Taxonomy" id="2594042"/>
    <lineage>
        <taxon>Archaea</taxon>
        <taxon>Promethearchaeati</taxon>
        <taxon>Promethearchaeota</taxon>
        <taxon>Promethearchaeia</taxon>
        <taxon>Promethearchaeales</taxon>
        <taxon>Promethearchaeaceae</taxon>
        <taxon>Promethearchaeum</taxon>
    </lineage>
</organism>
<evidence type="ECO:0000313" key="3">
    <source>
        <dbReference type="EMBL" id="QEE16747.1"/>
    </source>
</evidence>
<feature type="transmembrane region" description="Helical" evidence="1">
    <location>
        <begin position="198"/>
        <end position="221"/>
    </location>
</feature>
<feature type="transmembrane region" description="Helical" evidence="1">
    <location>
        <begin position="114"/>
        <end position="132"/>
    </location>
</feature>
<reference evidence="3 4" key="1">
    <citation type="journal article" date="2020" name="Nature">
        <title>Isolation of an archaeon at the prokaryote-eukaryote interface.</title>
        <authorList>
            <person name="Imachi H."/>
            <person name="Nobu M.K."/>
            <person name="Nakahara N."/>
            <person name="Morono Y."/>
            <person name="Ogawara M."/>
            <person name="Takaki Y."/>
            <person name="Takano Y."/>
            <person name="Uematsu K."/>
            <person name="Ikuta T."/>
            <person name="Ito M."/>
            <person name="Matsui Y."/>
            <person name="Miyazaki M."/>
            <person name="Murata K."/>
            <person name="Saito Y."/>
            <person name="Sakai S."/>
            <person name="Song C."/>
            <person name="Tasumi E."/>
            <person name="Yamanaka Y."/>
            <person name="Yamaguchi T."/>
            <person name="Kamagata Y."/>
            <person name="Tamaki H."/>
            <person name="Takai K."/>
        </authorList>
    </citation>
    <scope>NUCLEOTIDE SEQUENCE [LARGE SCALE GENOMIC DNA]</scope>
    <source>
        <strain evidence="3 4">MK-D1</strain>
    </source>
</reference>
<dbReference type="KEGG" id="psyt:DSAG12_02577"/>
<dbReference type="Pfam" id="PF00892">
    <property type="entry name" value="EamA"/>
    <property type="match status" value="2"/>
</dbReference>
<feature type="transmembrane region" description="Helical" evidence="1">
    <location>
        <begin position="32"/>
        <end position="51"/>
    </location>
</feature>
<reference evidence="3 4" key="2">
    <citation type="journal article" date="2024" name="Int. J. Syst. Evol. Microbiol.">
        <title>Promethearchaeum syntrophicum gen. nov., sp. nov., an anaerobic, obligately syntrophic archaeon, the first isolate of the lineage 'Asgard' archaea, and proposal of the new archaeal phylum Promethearchaeota phyl. nov. and kingdom Promethearchaeati regn. nov.</title>
        <authorList>
            <person name="Imachi H."/>
            <person name="Nobu M.K."/>
            <person name="Kato S."/>
            <person name="Takaki Y."/>
            <person name="Miyazaki M."/>
            <person name="Miyata M."/>
            <person name="Ogawara M."/>
            <person name="Saito Y."/>
            <person name="Sakai S."/>
            <person name="Tahara Y.O."/>
            <person name="Takano Y."/>
            <person name="Tasumi E."/>
            <person name="Uematsu K."/>
            <person name="Yoshimura T."/>
            <person name="Itoh T."/>
            <person name="Ohkuma M."/>
            <person name="Takai K."/>
        </authorList>
    </citation>
    <scope>NUCLEOTIDE SEQUENCE [LARGE SCALE GENOMIC DNA]</scope>
    <source>
        <strain evidence="3 4">MK-D1</strain>
    </source>
</reference>
<dbReference type="InterPro" id="IPR000620">
    <property type="entry name" value="EamA_dom"/>
</dbReference>
<feature type="transmembrane region" description="Helical" evidence="1">
    <location>
        <begin position="172"/>
        <end position="192"/>
    </location>
</feature>
<sequence length="276" mass="31636">MNKSALRIFLAVILISSAPIFSQLGVTLKRVWIFSFYTIISGFISLSLFVIIKKKKIVFSKDFLIPILFYVLGITLFFYSFTFLSGVVIGFLGQTQIVFTLGLSYILLKEKVEIQKIIAAFLVIIGSFVFYFQESLNFNQFGVLTITFSMLFFSINNYFTKKLREKHDEYSITFYKNLICSIVLLILCVIFSKNELFTIDISVMFAFLQGFLSDFVGWTLFVSSLKHIELNKAFIIYSFSSVITLLYSFIVFGANFILLQLIGGILILIGNIFFNK</sequence>
<proteinExistence type="predicted"/>
<protein>
    <submittedName>
        <fullName evidence="3">DMT family transporter</fullName>
    </submittedName>
</protein>
<dbReference type="SUPFAM" id="SSF103481">
    <property type="entry name" value="Multidrug resistance efflux transporter EmrE"/>
    <property type="match status" value="2"/>
</dbReference>
<dbReference type="InterPro" id="IPR037185">
    <property type="entry name" value="EmrE-like"/>
</dbReference>
<feature type="transmembrane region" description="Helical" evidence="1">
    <location>
        <begin position="256"/>
        <end position="274"/>
    </location>
</feature>
<evidence type="ECO:0000313" key="4">
    <source>
        <dbReference type="Proteomes" id="UP000321408"/>
    </source>
</evidence>
<dbReference type="AlphaFoldDB" id="A0A5B9DCZ3"/>
<dbReference type="GO" id="GO:0016020">
    <property type="term" value="C:membrane"/>
    <property type="evidence" value="ECO:0007669"/>
    <property type="project" value="InterPro"/>
</dbReference>
<feature type="transmembrane region" description="Helical" evidence="1">
    <location>
        <begin position="87"/>
        <end position="107"/>
    </location>
</feature>
<feature type="transmembrane region" description="Helical" evidence="1">
    <location>
        <begin position="138"/>
        <end position="160"/>
    </location>
</feature>
<feature type="domain" description="EamA" evidence="2">
    <location>
        <begin position="5"/>
        <end position="131"/>
    </location>
</feature>
<feature type="domain" description="EamA" evidence="2">
    <location>
        <begin position="141"/>
        <end position="274"/>
    </location>
</feature>
<keyword evidence="1" id="KW-1133">Transmembrane helix</keyword>
<feature type="transmembrane region" description="Helical" evidence="1">
    <location>
        <begin position="63"/>
        <end position="81"/>
    </location>
</feature>
<name>A0A5B9DCZ3_9ARCH</name>